<keyword evidence="3" id="KW-0808">Transferase</keyword>
<evidence type="ECO:0000256" key="7">
    <source>
        <dbReference type="PROSITE-ProRule" id="PRU01373"/>
    </source>
</evidence>
<feature type="domain" description="L,D-TPase catalytic" evidence="10">
    <location>
        <begin position="119"/>
        <end position="237"/>
    </location>
</feature>
<keyword evidence="6 7" id="KW-0961">Cell wall biogenesis/degradation</keyword>
<dbReference type="HOGENOM" id="CLU_972402_0_0_7"/>
<feature type="active site" description="Nucleophile" evidence="7">
    <location>
        <position position="214"/>
    </location>
</feature>
<dbReference type="AlphaFoldDB" id="B9M427"/>
<evidence type="ECO:0000256" key="1">
    <source>
        <dbReference type="ARBA" id="ARBA00004752"/>
    </source>
</evidence>
<dbReference type="EMBL" id="CP001390">
    <property type="protein sequence ID" value="ACM21482.1"/>
    <property type="molecule type" value="Genomic_DNA"/>
</dbReference>
<evidence type="ECO:0000313" key="11">
    <source>
        <dbReference type="EMBL" id="ACM21482.1"/>
    </source>
</evidence>
<protein>
    <submittedName>
        <fullName evidence="11">Murein/chitin-binding peptidoglycan L,D-transpeptidase, YkuD family, LysM domain-containing</fullName>
    </submittedName>
</protein>
<proteinExistence type="inferred from homology"/>
<dbReference type="STRING" id="316067.Geob_3139"/>
<organism evidence="11 12">
    <name type="scientific">Geotalea daltonii (strain DSM 22248 / JCM 15807 / FRC-32)</name>
    <name type="common">Geobacter daltonii</name>
    <dbReference type="NCBI Taxonomy" id="316067"/>
    <lineage>
        <taxon>Bacteria</taxon>
        <taxon>Pseudomonadati</taxon>
        <taxon>Thermodesulfobacteriota</taxon>
        <taxon>Desulfuromonadia</taxon>
        <taxon>Geobacterales</taxon>
        <taxon>Geobacteraceae</taxon>
        <taxon>Geotalea</taxon>
    </lineage>
</organism>
<dbReference type="GO" id="GO:0018104">
    <property type="term" value="P:peptidoglycan-protein cross-linking"/>
    <property type="evidence" value="ECO:0007669"/>
    <property type="project" value="TreeGrafter"/>
</dbReference>
<dbReference type="OrthoDB" id="9786799at2"/>
<evidence type="ECO:0000256" key="3">
    <source>
        <dbReference type="ARBA" id="ARBA00022679"/>
    </source>
</evidence>
<dbReference type="UniPathway" id="UPA00219"/>
<dbReference type="InterPro" id="IPR005490">
    <property type="entry name" value="LD_TPept_cat_dom"/>
</dbReference>
<accession>B9M427</accession>
<evidence type="ECO:0000313" key="12">
    <source>
        <dbReference type="Proteomes" id="UP000007721"/>
    </source>
</evidence>
<dbReference type="PANTHER" id="PTHR30582:SF2">
    <property type="entry name" value="L,D-TRANSPEPTIDASE YCIB-RELATED"/>
    <property type="match status" value="1"/>
</dbReference>
<dbReference type="KEGG" id="geo:Geob_3139"/>
<feature type="active site" description="Proton donor/acceptor" evidence="7">
    <location>
        <position position="201"/>
    </location>
</feature>
<dbReference type="SUPFAM" id="SSF141523">
    <property type="entry name" value="L,D-transpeptidase catalytic domain-like"/>
    <property type="match status" value="1"/>
</dbReference>
<dbReference type="GO" id="GO:0016740">
    <property type="term" value="F:transferase activity"/>
    <property type="evidence" value="ECO:0007669"/>
    <property type="project" value="UniProtKB-KW"/>
</dbReference>
<dbReference type="InterPro" id="IPR038063">
    <property type="entry name" value="Transpep_catalytic_dom"/>
</dbReference>
<dbReference type="PROSITE" id="PS52029">
    <property type="entry name" value="LD_TPASE"/>
    <property type="match status" value="1"/>
</dbReference>
<comment type="similarity">
    <text evidence="2">Belongs to the YkuD family.</text>
</comment>
<keyword evidence="4 7" id="KW-0133">Cell shape</keyword>
<dbReference type="GO" id="GO:0005576">
    <property type="term" value="C:extracellular region"/>
    <property type="evidence" value="ECO:0007669"/>
    <property type="project" value="TreeGrafter"/>
</dbReference>
<gene>
    <name evidence="11" type="ordered locus">Geob_3139</name>
</gene>
<evidence type="ECO:0000256" key="4">
    <source>
        <dbReference type="ARBA" id="ARBA00022960"/>
    </source>
</evidence>
<evidence type="ECO:0000256" key="9">
    <source>
        <dbReference type="SAM" id="SignalP"/>
    </source>
</evidence>
<dbReference type="RefSeq" id="WP_012648210.1">
    <property type="nucleotide sequence ID" value="NC_011979.1"/>
</dbReference>
<reference evidence="11 12" key="1">
    <citation type="submission" date="2009-01" db="EMBL/GenBank/DDBJ databases">
        <title>Complete sequence of Geobacter sp. FRC-32.</title>
        <authorList>
            <consortium name="US DOE Joint Genome Institute"/>
            <person name="Lucas S."/>
            <person name="Copeland A."/>
            <person name="Lapidus A."/>
            <person name="Glavina del Rio T."/>
            <person name="Dalin E."/>
            <person name="Tice H."/>
            <person name="Bruce D."/>
            <person name="Goodwin L."/>
            <person name="Pitluck S."/>
            <person name="Saunders E."/>
            <person name="Brettin T."/>
            <person name="Detter J.C."/>
            <person name="Han C."/>
            <person name="Larimer F."/>
            <person name="Land M."/>
            <person name="Hauser L."/>
            <person name="Kyrpides N."/>
            <person name="Ovchinnikova G."/>
            <person name="Kostka J."/>
            <person name="Richardson P."/>
        </authorList>
    </citation>
    <scope>NUCLEOTIDE SEQUENCE [LARGE SCALE GENOMIC DNA]</scope>
    <source>
        <strain evidence="12">DSM 22248 / JCM 15807 / FRC-32</strain>
    </source>
</reference>
<dbReference type="GO" id="GO:0071555">
    <property type="term" value="P:cell wall organization"/>
    <property type="evidence" value="ECO:0007669"/>
    <property type="project" value="UniProtKB-UniRule"/>
</dbReference>
<dbReference type="GO" id="GO:0008360">
    <property type="term" value="P:regulation of cell shape"/>
    <property type="evidence" value="ECO:0007669"/>
    <property type="project" value="UniProtKB-UniRule"/>
</dbReference>
<feature type="region of interest" description="Disordered" evidence="8">
    <location>
        <begin position="250"/>
        <end position="277"/>
    </location>
</feature>
<evidence type="ECO:0000256" key="5">
    <source>
        <dbReference type="ARBA" id="ARBA00022984"/>
    </source>
</evidence>
<name>B9M427_GEODF</name>
<dbReference type="Gene3D" id="2.40.440.10">
    <property type="entry name" value="L,D-transpeptidase catalytic domain-like"/>
    <property type="match status" value="1"/>
</dbReference>
<keyword evidence="5 7" id="KW-0573">Peptidoglycan synthesis</keyword>
<evidence type="ECO:0000256" key="2">
    <source>
        <dbReference type="ARBA" id="ARBA00005992"/>
    </source>
</evidence>
<dbReference type="GO" id="GO:0071972">
    <property type="term" value="F:peptidoglycan L,D-transpeptidase activity"/>
    <property type="evidence" value="ECO:0007669"/>
    <property type="project" value="TreeGrafter"/>
</dbReference>
<dbReference type="Pfam" id="PF03734">
    <property type="entry name" value="YkuD"/>
    <property type="match status" value="1"/>
</dbReference>
<evidence type="ECO:0000256" key="8">
    <source>
        <dbReference type="SAM" id="MobiDB-lite"/>
    </source>
</evidence>
<sequence>MFRKLLFFSLVVLVAGVVCYKPSATSDPGANPDDPAREDLTKIHYPSLDKIPWRGRFIRPQDTLESLYGNDWPTVARFNRIDRRHVYPGMTIKEPLDVASVKGYTPMPAKYPPAKGHRKYIVIDLGEQWLGAYEFGKLKFSMPAASGTKGHETPTGLFRVDARHRNHTSSLYKTEDDTAQYPMDNAIRFHIGPDNVSYWIHARDLPGKPASHGCVGLADEGMQNRVYGIPEEPLVLDSEKLYEWAVGENDYEDDTGEAEELEDGPVVEVIGANPEYR</sequence>
<comment type="pathway">
    <text evidence="1 7">Cell wall biogenesis; peptidoglycan biosynthesis.</text>
</comment>
<dbReference type="PANTHER" id="PTHR30582">
    <property type="entry name" value="L,D-TRANSPEPTIDASE"/>
    <property type="match status" value="1"/>
</dbReference>
<keyword evidence="12" id="KW-1185">Reference proteome</keyword>
<dbReference type="Proteomes" id="UP000007721">
    <property type="component" value="Chromosome"/>
</dbReference>
<feature type="chain" id="PRO_5002886485" evidence="9">
    <location>
        <begin position="21"/>
        <end position="277"/>
    </location>
</feature>
<evidence type="ECO:0000256" key="6">
    <source>
        <dbReference type="ARBA" id="ARBA00023316"/>
    </source>
</evidence>
<dbReference type="eggNOG" id="COG1376">
    <property type="taxonomic scope" value="Bacteria"/>
</dbReference>
<evidence type="ECO:0000259" key="10">
    <source>
        <dbReference type="PROSITE" id="PS52029"/>
    </source>
</evidence>
<feature type="compositionally biased region" description="Acidic residues" evidence="8">
    <location>
        <begin position="250"/>
        <end position="265"/>
    </location>
</feature>
<dbReference type="CDD" id="cd16913">
    <property type="entry name" value="YkuD_like"/>
    <property type="match status" value="1"/>
</dbReference>
<dbReference type="InterPro" id="IPR050979">
    <property type="entry name" value="LD-transpeptidase"/>
</dbReference>
<keyword evidence="9" id="KW-0732">Signal</keyword>
<feature type="signal peptide" evidence="9">
    <location>
        <begin position="1"/>
        <end position="20"/>
    </location>
</feature>